<dbReference type="EMBL" id="RKHL01000001">
    <property type="protein sequence ID" value="ROR81955.1"/>
    <property type="molecule type" value="Genomic_DNA"/>
</dbReference>
<keyword evidence="1" id="KW-0472">Membrane</keyword>
<dbReference type="Pfam" id="PF12730">
    <property type="entry name" value="ABC2_membrane_4"/>
    <property type="match status" value="1"/>
</dbReference>
<dbReference type="Proteomes" id="UP000266915">
    <property type="component" value="Unassembled WGS sequence"/>
</dbReference>
<gene>
    <name evidence="2" type="ORF">EDD42_2037</name>
</gene>
<evidence type="ECO:0000256" key="1">
    <source>
        <dbReference type="SAM" id="Phobius"/>
    </source>
</evidence>
<name>A0A3N2C370_9MICO</name>
<proteinExistence type="predicted"/>
<feature type="transmembrane region" description="Helical" evidence="1">
    <location>
        <begin position="84"/>
        <end position="101"/>
    </location>
</feature>
<dbReference type="RefSeq" id="WP_085510943.1">
    <property type="nucleotide sequence ID" value="NZ_FXAP01000001.1"/>
</dbReference>
<keyword evidence="3" id="KW-1185">Reference proteome</keyword>
<dbReference type="AlphaFoldDB" id="A0A3N2C370"/>
<comment type="caution">
    <text evidence="2">The sequence shown here is derived from an EMBL/GenBank/DDBJ whole genome shotgun (WGS) entry which is preliminary data.</text>
</comment>
<accession>A0A3N2C370</accession>
<dbReference type="GO" id="GO:0140359">
    <property type="term" value="F:ABC-type transporter activity"/>
    <property type="evidence" value="ECO:0007669"/>
    <property type="project" value="InterPro"/>
</dbReference>
<feature type="transmembrane region" description="Helical" evidence="1">
    <location>
        <begin position="167"/>
        <end position="188"/>
    </location>
</feature>
<feature type="transmembrane region" description="Helical" evidence="1">
    <location>
        <begin position="122"/>
        <end position="155"/>
    </location>
</feature>
<evidence type="ECO:0000313" key="2">
    <source>
        <dbReference type="EMBL" id="ROR81955.1"/>
    </source>
</evidence>
<protein>
    <submittedName>
        <fullName evidence="2">ABC-2 family transporter</fullName>
    </submittedName>
</protein>
<sequence>MSTTTDMAAAPVVRRISAGEVSLVGTIVSEWVKFRGLASNHVLAGFAFLLLTANGIAMPWAYVFRDRGSPQADYDAYPEMIIDKTGYVGIVLAVLAVLTITNEYRSGQIGTTLLAVPRRTAVLVAKASIIAGVSFLIGVVSSAVGFALAPIILAGGGYGYVLETPDLARLVVGSGLYLAAISIIGIALGTIIRNVVAAVLATIVLLLVVPVIPQMFSEYGTEITRFFPIQAGSLLLAPTGTDPMGPWTGYAVLLIWTLASFVVAAITFLRRDA</sequence>
<feature type="transmembrane region" description="Helical" evidence="1">
    <location>
        <begin position="42"/>
        <end position="64"/>
    </location>
</feature>
<feature type="transmembrane region" description="Helical" evidence="1">
    <location>
        <begin position="195"/>
        <end position="216"/>
    </location>
</feature>
<dbReference type="GO" id="GO:0005886">
    <property type="term" value="C:plasma membrane"/>
    <property type="evidence" value="ECO:0007669"/>
    <property type="project" value="UniProtKB-SubCell"/>
</dbReference>
<reference evidence="2 3" key="1">
    <citation type="submission" date="2018-11" db="EMBL/GenBank/DDBJ databases">
        <title>Sequencing the genomes of 1000 actinobacteria strains.</title>
        <authorList>
            <person name="Klenk H.-P."/>
        </authorList>
    </citation>
    <scope>NUCLEOTIDE SEQUENCE [LARGE SCALE GENOMIC DNA]</scope>
    <source>
        <strain evidence="2 3">DSM 14012</strain>
    </source>
</reference>
<organism evidence="2 3">
    <name type="scientific">Plantibacter flavus</name>
    <dbReference type="NCBI Taxonomy" id="150123"/>
    <lineage>
        <taxon>Bacteria</taxon>
        <taxon>Bacillati</taxon>
        <taxon>Actinomycetota</taxon>
        <taxon>Actinomycetes</taxon>
        <taxon>Micrococcales</taxon>
        <taxon>Microbacteriaceae</taxon>
        <taxon>Plantibacter</taxon>
    </lineage>
</organism>
<keyword evidence="1" id="KW-0812">Transmembrane</keyword>
<keyword evidence="1" id="KW-1133">Transmembrane helix</keyword>
<evidence type="ECO:0000313" key="3">
    <source>
        <dbReference type="Proteomes" id="UP000266915"/>
    </source>
</evidence>
<feature type="transmembrane region" description="Helical" evidence="1">
    <location>
        <begin position="247"/>
        <end position="269"/>
    </location>
</feature>